<evidence type="ECO:0000313" key="6">
    <source>
        <dbReference type="EMBL" id="KAF9312622.1"/>
    </source>
</evidence>
<dbReference type="SUPFAM" id="SSF53098">
    <property type="entry name" value="Ribonuclease H-like"/>
    <property type="match status" value="1"/>
</dbReference>
<dbReference type="AlphaFoldDB" id="A0A9P5SAK9"/>
<evidence type="ECO:0000256" key="4">
    <source>
        <dbReference type="ARBA" id="ARBA00022833"/>
    </source>
</evidence>
<gene>
    <name evidence="6" type="ORF">BG006_004313</name>
</gene>
<feature type="non-terminal residue" evidence="6">
    <location>
        <position position="1"/>
    </location>
</feature>
<dbReference type="PANTHER" id="PTHR46481">
    <property type="entry name" value="ZINC FINGER BED DOMAIN-CONTAINING PROTEIN 4"/>
    <property type="match status" value="1"/>
</dbReference>
<dbReference type="GO" id="GO:0005634">
    <property type="term" value="C:nucleus"/>
    <property type="evidence" value="ECO:0007669"/>
    <property type="project" value="UniProtKB-SubCell"/>
</dbReference>
<sequence>MDVFVSVVERFRLEQKVLAITSDNASNMSKMMELLQEYTETEGCKWSRFSKDEQHVRCFAHIMNIAVQDLLNANSVHAEAASDIDESAQDE</sequence>
<comment type="subcellular location">
    <subcellularLocation>
        <location evidence="1">Nucleus</location>
    </subcellularLocation>
</comment>
<name>A0A9P5SAK9_9FUNG</name>
<dbReference type="PANTHER" id="PTHR46481:SF10">
    <property type="entry name" value="ZINC FINGER BED DOMAIN-CONTAINING PROTEIN 39"/>
    <property type="match status" value="1"/>
</dbReference>
<evidence type="ECO:0000256" key="2">
    <source>
        <dbReference type="ARBA" id="ARBA00022723"/>
    </source>
</evidence>
<dbReference type="GO" id="GO:0008270">
    <property type="term" value="F:zinc ion binding"/>
    <property type="evidence" value="ECO:0007669"/>
    <property type="project" value="UniProtKB-KW"/>
</dbReference>
<reference evidence="6" key="1">
    <citation type="journal article" date="2020" name="Fungal Divers.">
        <title>Resolving the Mortierellaceae phylogeny through synthesis of multi-gene phylogenetics and phylogenomics.</title>
        <authorList>
            <person name="Vandepol N."/>
            <person name="Liber J."/>
            <person name="Desiro A."/>
            <person name="Na H."/>
            <person name="Kennedy M."/>
            <person name="Barry K."/>
            <person name="Grigoriev I.V."/>
            <person name="Miller A.N."/>
            <person name="O'Donnell K."/>
            <person name="Stajich J.E."/>
            <person name="Bonito G."/>
        </authorList>
    </citation>
    <scope>NUCLEOTIDE SEQUENCE</scope>
    <source>
        <strain evidence="6">NVP1</strain>
    </source>
</reference>
<keyword evidence="4" id="KW-0862">Zinc</keyword>
<proteinExistence type="predicted"/>
<evidence type="ECO:0000256" key="3">
    <source>
        <dbReference type="ARBA" id="ARBA00022771"/>
    </source>
</evidence>
<comment type="caution">
    <text evidence="6">The sequence shown here is derived from an EMBL/GenBank/DDBJ whole genome shotgun (WGS) entry which is preliminary data.</text>
</comment>
<keyword evidence="3" id="KW-0863">Zinc-finger</keyword>
<dbReference type="InterPro" id="IPR012337">
    <property type="entry name" value="RNaseH-like_sf"/>
</dbReference>
<evidence type="ECO:0000256" key="1">
    <source>
        <dbReference type="ARBA" id="ARBA00004123"/>
    </source>
</evidence>
<organism evidence="6 7">
    <name type="scientific">Podila minutissima</name>
    <dbReference type="NCBI Taxonomy" id="64525"/>
    <lineage>
        <taxon>Eukaryota</taxon>
        <taxon>Fungi</taxon>
        <taxon>Fungi incertae sedis</taxon>
        <taxon>Mucoromycota</taxon>
        <taxon>Mortierellomycotina</taxon>
        <taxon>Mortierellomycetes</taxon>
        <taxon>Mortierellales</taxon>
        <taxon>Mortierellaceae</taxon>
        <taxon>Podila</taxon>
    </lineage>
</organism>
<keyword evidence="2" id="KW-0479">Metal-binding</keyword>
<dbReference type="InterPro" id="IPR052035">
    <property type="entry name" value="ZnF_BED_domain_contain"/>
</dbReference>
<evidence type="ECO:0000313" key="7">
    <source>
        <dbReference type="Proteomes" id="UP000696485"/>
    </source>
</evidence>
<keyword evidence="5" id="KW-0539">Nucleus</keyword>
<accession>A0A9P5SAK9</accession>
<dbReference type="EMBL" id="JAAAUY010002387">
    <property type="protein sequence ID" value="KAF9312622.1"/>
    <property type="molecule type" value="Genomic_DNA"/>
</dbReference>
<protein>
    <submittedName>
        <fullName evidence="6">Uncharacterized protein</fullName>
    </submittedName>
</protein>
<evidence type="ECO:0000256" key="5">
    <source>
        <dbReference type="ARBA" id="ARBA00023242"/>
    </source>
</evidence>
<keyword evidence="7" id="KW-1185">Reference proteome</keyword>
<dbReference type="Proteomes" id="UP000696485">
    <property type="component" value="Unassembled WGS sequence"/>
</dbReference>